<protein>
    <submittedName>
        <fullName evidence="2">Uncharacterized protein</fullName>
    </submittedName>
</protein>
<accession>A0A2T7AWS9</accession>
<reference evidence="2 3" key="1">
    <citation type="submission" date="2016-12" db="EMBL/GenBank/DDBJ databases">
        <title>Analysis of the Molecular Diversity Among Cronobacter Species Isolated from Filth Flies Using a Pan Genomic DNA Microarray.</title>
        <authorList>
            <person name="Pava-Ripoll M."/>
            <person name="Tall B."/>
            <person name="Farber J."/>
            <person name="Fanning S."/>
            <person name="Lehner A."/>
            <person name="Stephan R."/>
            <person name="Pagotto F."/>
            <person name="Iverson C."/>
            <person name="Ziobro G."/>
            <person name="Miller A."/>
            <person name="Pearson R."/>
            <person name="Yan Q."/>
            <person name="Kim M."/>
            <person name="Jeong S."/>
            <person name="Park J."/>
            <person name="Jun S."/>
            <person name="Choi H."/>
            <person name="Chung T."/>
            <person name="Yoo Y."/>
            <person name="Park E."/>
            <person name="Hwang S."/>
            <person name="Lee B."/>
            <person name="Sathyamoorthy V."/>
            <person name="Carter L."/>
            <person name="Mammel M."/>
            <person name="Jackson S."/>
            <person name="Kothary M."/>
            <person name="Patel I."/>
            <person name="Grim C."/>
            <person name="Gopinath G."/>
            <person name="Gangiredla J."/>
            <person name="Chase H."/>
        </authorList>
    </citation>
    <scope>NUCLEOTIDE SEQUENCE [LARGE SCALE GENOMIC DNA]</scope>
    <source>
        <strain evidence="2 3">MOD1-Md1s</strain>
    </source>
</reference>
<reference evidence="1 4" key="2">
    <citation type="submission" date="2019-08" db="EMBL/GenBank/DDBJ databases">
        <title>Prevalence, distribution, and phylogeny of type two toxin-antitoxin genes possessed by Cronobacter species where C. sakazakii homologs follow sequence type lineages.</title>
        <authorList>
            <person name="Finkelstein S."/>
            <person name="Negrete F."/>
            <person name="Jang H."/>
            <person name="Gopinath G.R."/>
            <person name="Tall B.D."/>
        </authorList>
    </citation>
    <scope>NUCLEOTIDE SEQUENCE [LARGE SCALE GENOMIC DNA]</scope>
    <source>
        <strain evidence="1 4">MOD1_GK1257</strain>
    </source>
</reference>
<proteinExistence type="predicted"/>
<evidence type="ECO:0000313" key="3">
    <source>
        <dbReference type="Proteomes" id="UP000244378"/>
    </source>
</evidence>
<evidence type="ECO:0000313" key="1">
    <source>
        <dbReference type="EMBL" id="KAB0871843.1"/>
    </source>
</evidence>
<dbReference type="RefSeq" id="WP_075192582.1">
    <property type="nucleotide sequence ID" value="NZ_JADKNN010000061.1"/>
</dbReference>
<organism evidence="2 3">
    <name type="scientific">Cronobacter muytjensii</name>
    <dbReference type="NCBI Taxonomy" id="413501"/>
    <lineage>
        <taxon>Bacteria</taxon>
        <taxon>Pseudomonadati</taxon>
        <taxon>Pseudomonadota</taxon>
        <taxon>Gammaproteobacteria</taxon>
        <taxon>Enterobacterales</taxon>
        <taxon>Enterobacteriaceae</taxon>
        <taxon>Cronobacter</taxon>
    </lineage>
</organism>
<name>A0A2T7AWS9_9ENTR</name>
<comment type="caution">
    <text evidence="2">The sequence shown here is derived from an EMBL/GenBank/DDBJ whole genome shotgun (WGS) entry which is preliminary data.</text>
</comment>
<dbReference type="Proteomes" id="UP000469927">
    <property type="component" value="Unassembled WGS sequence"/>
</dbReference>
<dbReference type="EMBL" id="WAGD01000093">
    <property type="protein sequence ID" value="KAB0871843.1"/>
    <property type="molecule type" value="Genomic_DNA"/>
</dbReference>
<dbReference type="OrthoDB" id="6565963at2"/>
<evidence type="ECO:0000313" key="4">
    <source>
        <dbReference type="Proteomes" id="UP000469927"/>
    </source>
</evidence>
<dbReference type="EMBL" id="MSAE01000006">
    <property type="protein sequence ID" value="PUX16651.1"/>
    <property type="molecule type" value="Genomic_DNA"/>
</dbReference>
<dbReference type="Proteomes" id="UP000244378">
    <property type="component" value="Unassembled WGS sequence"/>
</dbReference>
<gene>
    <name evidence="2" type="ORF">AUN14_05120</name>
    <name evidence="1" type="ORF">FZI19_20685</name>
</gene>
<evidence type="ECO:0000313" key="2">
    <source>
        <dbReference type="EMBL" id="PUX16651.1"/>
    </source>
</evidence>
<dbReference type="AlphaFoldDB" id="A0A2T7AWS9"/>
<sequence>MTTIVPAMQDSVAARSDYYTRKKSPDSIAITSEGVENVRSGKNTAVTKSEEEQATDLQNMLAQRRAVLEQQATASVPGIVMHSDIADNFDGFSALSSLSFFDMGTLLCEALNAPENSVNSSTTDMDLAMKQAKLNYIVSRYVPQENQAKAQSMVTDWLSKQTTGQDDVMKTMTKAFIDIAKQTGDMASMKQYENQLSLLDAGKHESQIQRAGTLAITTQTANPAAWFAGFTSKVNENTAPASVKPLEKAHIDALKSHWEHFLARAGNVNR</sequence>
<keyword evidence="4" id="KW-1185">Reference proteome</keyword>